<gene>
    <name evidence="1" type="ORF">DID88_008397</name>
</gene>
<sequence>MMNTTCVASTNADSALDGYDQENDILGAQTDFEGNPKRRHKIKREVSPLIAGNWMVLDEGTASVENDHLEDGPDYSTDMGSLHWEEFKHPSIAGHNLNARIQGDENKIIVTKGLVDSFSAFGIDDCSSNVHAQADEDGNLVMEK</sequence>
<name>A0A395J682_9HELO</name>
<keyword evidence="2" id="KW-1185">Reference proteome</keyword>
<dbReference type="EMBL" id="QKRW01000003">
    <property type="protein sequence ID" value="RAL67648.1"/>
    <property type="molecule type" value="Genomic_DNA"/>
</dbReference>
<dbReference type="AlphaFoldDB" id="A0A395J682"/>
<reference evidence="1 2" key="1">
    <citation type="submission" date="2018-06" db="EMBL/GenBank/DDBJ databases">
        <title>Genome Sequence of the Brown Rot Fungal Pathogen Monilinia fructigena.</title>
        <authorList>
            <person name="Landi L."/>
            <person name="De Miccolis Angelini R.M."/>
            <person name="Pollastro S."/>
            <person name="Abate D."/>
            <person name="Faretra F."/>
            <person name="Romanazzi G."/>
        </authorList>
    </citation>
    <scope>NUCLEOTIDE SEQUENCE [LARGE SCALE GENOMIC DNA]</scope>
    <source>
        <strain evidence="1 2">Mfrg269</strain>
    </source>
</reference>
<protein>
    <submittedName>
        <fullName evidence="1">Uncharacterized protein</fullName>
    </submittedName>
</protein>
<organism evidence="1 2">
    <name type="scientific">Monilinia fructigena</name>
    <dbReference type="NCBI Taxonomy" id="38457"/>
    <lineage>
        <taxon>Eukaryota</taxon>
        <taxon>Fungi</taxon>
        <taxon>Dikarya</taxon>
        <taxon>Ascomycota</taxon>
        <taxon>Pezizomycotina</taxon>
        <taxon>Leotiomycetes</taxon>
        <taxon>Helotiales</taxon>
        <taxon>Sclerotiniaceae</taxon>
        <taxon>Monilinia</taxon>
    </lineage>
</organism>
<evidence type="ECO:0000313" key="1">
    <source>
        <dbReference type="EMBL" id="RAL67648.1"/>
    </source>
</evidence>
<accession>A0A395J682</accession>
<dbReference type="Proteomes" id="UP000249056">
    <property type="component" value="Unassembled WGS sequence"/>
</dbReference>
<comment type="caution">
    <text evidence="1">The sequence shown here is derived from an EMBL/GenBank/DDBJ whole genome shotgun (WGS) entry which is preliminary data.</text>
</comment>
<proteinExistence type="predicted"/>
<evidence type="ECO:0000313" key="2">
    <source>
        <dbReference type="Proteomes" id="UP000249056"/>
    </source>
</evidence>
<dbReference type="OrthoDB" id="10387253at2759"/>